<keyword evidence="4 7" id="KW-0479">Metal-binding</keyword>
<feature type="domain" description="Alpha-D-phosphohexomutase alpha/beta/alpha" evidence="10">
    <location>
        <begin position="165"/>
        <end position="260"/>
    </location>
</feature>
<protein>
    <submittedName>
        <fullName evidence="12">Phosphoglucomutase/phosphomannomutase family protein</fullName>
    </submittedName>
</protein>
<evidence type="ECO:0000256" key="4">
    <source>
        <dbReference type="ARBA" id="ARBA00022723"/>
    </source>
</evidence>
<feature type="domain" description="Alpha-D-phosphohexomutase alpha/beta/alpha" evidence="11">
    <location>
        <begin position="291"/>
        <end position="370"/>
    </location>
</feature>
<dbReference type="Pfam" id="PF02879">
    <property type="entry name" value="PGM_PMM_II"/>
    <property type="match status" value="1"/>
</dbReference>
<evidence type="ECO:0000256" key="5">
    <source>
        <dbReference type="ARBA" id="ARBA00022842"/>
    </source>
</evidence>
<dbReference type="Gene3D" id="3.30.310.50">
    <property type="entry name" value="Alpha-D-phosphohexomutase, C-terminal domain"/>
    <property type="match status" value="1"/>
</dbReference>
<dbReference type="SUPFAM" id="SSF55957">
    <property type="entry name" value="Phosphoglucomutase, C-terminal domain"/>
    <property type="match status" value="1"/>
</dbReference>
<dbReference type="RefSeq" id="WP_274325717.1">
    <property type="nucleotide sequence ID" value="NZ_CP118158.1"/>
</dbReference>
<comment type="caution">
    <text evidence="12">The sequence shown here is derived from an EMBL/GenBank/DDBJ whole genome shotgun (WGS) entry which is preliminary data.</text>
</comment>
<dbReference type="InterPro" id="IPR005846">
    <property type="entry name" value="A-D-PHexomutase_a/b/a-III"/>
</dbReference>
<name>A0ABD5Y323_9EURY</name>
<dbReference type="PRINTS" id="PR00509">
    <property type="entry name" value="PGMPMM"/>
</dbReference>
<sequence>MTADADAIDFGTDGWRATLDEFTAPRVRMVGQAVASYLREEAEGIDADATAGTVAVGYDARESSRGFAEELARVLATNGFDVLVPGRDLPTPVVAWTVRERDLAGGLMITASHNPPEYNGVKFLPSGGAPALPDVTDALADRLAEPDPLPDGEWGTVEETDLVGPYTERVLDAVDADLSDLSVVYDAMHGSGRGVTDAILERAGAEVEQLRCERDPEFGGDSPEPTADHLTDLADRVAESGADLGVANDGDADRISVVTPERGVLDPNLFFAATYKALLDDGDLWSAEATTSEDVVRTVSTSSIVDRVAEDHGQDVHETAVGFKWVAQAMDDHDAVMGGEESGGFGLTAHVRNKDGVAFALLAAAIADAEAYDERVDGLLDRHGGIVQDRVSVDCPEDRKEPVLAALEDALPDELAGTAVEDISTVDGFKVFLADGTWLLMRPSGTEPKLRVYAEAGSQDRVDQLLGAGRDLVEPLV</sequence>
<dbReference type="Pfam" id="PF02878">
    <property type="entry name" value="PGM_PMM_I"/>
    <property type="match status" value="1"/>
</dbReference>
<evidence type="ECO:0000256" key="3">
    <source>
        <dbReference type="ARBA" id="ARBA00022553"/>
    </source>
</evidence>
<dbReference type="Gene3D" id="3.40.120.10">
    <property type="entry name" value="Alpha-D-Glucose-1,6-Bisphosphate, subunit A, domain 3"/>
    <property type="match status" value="3"/>
</dbReference>
<evidence type="ECO:0000259" key="9">
    <source>
        <dbReference type="Pfam" id="PF02878"/>
    </source>
</evidence>
<dbReference type="InterPro" id="IPR016055">
    <property type="entry name" value="A-D-PHexomutase_a/b/a-I/II/III"/>
</dbReference>
<feature type="domain" description="Alpha-D-phosphohexomutase alpha/beta/alpha" evidence="9">
    <location>
        <begin position="9"/>
        <end position="145"/>
    </location>
</feature>
<dbReference type="InterPro" id="IPR016066">
    <property type="entry name" value="A-D-PHexomutase_CS"/>
</dbReference>
<comment type="cofactor">
    <cofactor evidence="1">
        <name>Mg(2+)</name>
        <dbReference type="ChEBI" id="CHEBI:18420"/>
    </cofactor>
</comment>
<dbReference type="GO" id="GO:0016853">
    <property type="term" value="F:isomerase activity"/>
    <property type="evidence" value="ECO:0007669"/>
    <property type="project" value="UniProtKB-KW"/>
</dbReference>
<dbReference type="InterPro" id="IPR005845">
    <property type="entry name" value="A-D-PHexomutase_a/b/a-II"/>
</dbReference>
<keyword evidence="6" id="KW-0413">Isomerase</keyword>
<feature type="domain" description="Alpha-D-phosphohexomutase C-terminal" evidence="8">
    <location>
        <begin position="394"/>
        <end position="465"/>
    </location>
</feature>
<evidence type="ECO:0000256" key="7">
    <source>
        <dbReference type="RuleBase" id="RU004326"/>
    </source>
</evidence>
<evidence type="ECO:0000259" key="11">
    <source>
        <dbReference type="Pfam" id="PF02880"/>
    </source>
</evidence>
<evidence type="ECO:0000259" key="8">
    <source>
        <dbReference type="Pfam" id="PF00408"/>
    </source>
</evidence>
<keyword evidence="3" id="KW-0597">Phosphoprotein</keyword>
<comment type="similarity">
    <text evidence="2 7">Belongs to the phosphohexose mutase family.</text>
</comment>
<dbReference type="InterPro" id="IPR005841">
    <property type="entry name" value="Alpha-D-phosphohexomutase_SF"/>
</dbReference>
<dbReference type="PANTHER" id="PTHR45745:SF1">
    <property type="entry name" value="PHOSPHOGLUCOMUTASE 2B-RELATED"/>
    <property type="match status" value="1"/>
</dbReference>
<dbReference type="SUPFAM" id="SSF53738">
    <property type="entry name" value="Phosphoglucomutase, first 3 domains"/>
    <property type="match status" value="2"/>
</dbReference>
<proteinExistence type="inferred from homology"/>
<dbReference type="GO" id="GO:0046872">
    <property type="term" value="F:metal ion binding"/>
    <property type="evidence" value="ECO:0007669"/>
    <property type="project" value="UniProtKB-KW"/>
</dbReference>
<organism evidence="12 13">
    <name type="scientific">Halosimplex aquaticum</name>
    <dbReference type="NCBI Taxonomy" id="3026162"/>
    <lineage>
        <taxon>Archaea</taxon>
        <taxon>Methanobacteriati</taxon>
        <taxon>Methanobacteriota</taxon>
        <taxon>Stenosarchaea group</taxon>
        <taxon>Halobacteria</taxon>
        <taxon>Halobacteriales</taxon>
        <taxon>Haloarculaceae</taxon>
        <taxon>Halosimplex</taxon>
    </lineage>
</organism>
<dbReference type="InterPro" id="IPR036900">
    <property type="entry name" value="A-D-PHexomutase_C_sf"/>
</dbReference>
<accession>A0ABD5Y323</accession>
<dbReference type="EMBL" id="JBHTAS010000001">
    <property type="protein sequence ID" value="MFC7140150.1"/>
    <property type="molecule type" value="Genomic_DNA"/>
</dbReference>
<gene>
    <name evidence="12" type="ORF">ACFQMA_09935</name>
</gene>
<dbReference type="Proteomes" id="UP001596432">
    <property type="component" value="Unassembled WGS sequence"/>
</dbReference>
<dbReference type="Pfam" id="PF02880">
    <property type="entry name" value="PGM_PMM_III"/>
    <property type="match status" value="1"/>
</dbReference>
<evidence type="ECO:0000256" key="6">
    <source>
        <dbReference type="ARBA" id="ARBA00023235"/>
    </source>
</evidence>
<evidence type="ECO:0000256" key="1">
    <source>
        <dbReference type="ARBA" id="ARBA00001946"/>
    </source>
</evidence>
<dbReference type="AlphaFoldDB" id="A0ABD5Y323"/>
<dbReference type="PANTHER" id="PTHR45745">
    <property type="entry name" value="PHOSPHOMANNOMUTASE 45A"/>
    <property type="match status" value="1"/>
</dbReference>
<reference evidence="12 13" key="1">
    <citation type="journal article" date="2019" name="Int. J. Syst. Evol. Microbiol.">
        <title>The Global Catalogue of Microorganisms (GCM) 10K type strain sequencing project: providing services to taxonomists for standard genome sequencing and annotation.</title>
        <authorList>
            <consortium name="The Broad Institute Genomics Platform"/>
            <consortium name="The Broad Institute Genome Sequencing Center for Infectious Disease"/>
            <person name="Wu L."/>
            <person name="Ma J."/>
        </authorList>
    </citation>
    <scope>NUCLEOTIDE SEQUENCE [LARGE SCALE GENOMIC DNA]</scope>
    <source>
        <strain evidence="12 13">XZYJT29</strain>
    </source>
</reference>
<dbReference type="PROSITE" id="PS00710">
    <property type="entry name" value="PGM_PMM"/>
    <property type="match status" value="1"/>
</dbReference>
<evidence type="ECO:0000313" key="12">
    <source>
        <dbReference type="EMBL" id="MFC7140150.1"/>
    </source>
</evidence>
<dbReference type="InterPro" id="IPR005843">
    <property type="entry name" value="A-D-PHexomutase_C"/>
</dbReference>
<keyword evidence="5 7" id="KW-0460">Magnesium</keyword>
<dbReference type="GeneID" id="78820428"/>
<evidence type="ECO:0000256" key="2">
    <source>
        <dbReference type="ARBA" id="ARBA00010231"/>
    </source>
</evidence>
<dbReference type="Pfam" id="PF00408">
    <property type="entry name" value="PGM_PMM_IV"/>
    <property type="match status" value="1"/>
</dbReference>
<keyword evidence="13" id="KW-1185">Reference proteome</keyword>
<dbReference type="InterPro" id="IPR005844">
    <property type="entry name" value="A-D-PHexomutase_a/b/a-I"/>
</dbReference>
<evidence type="ECO:0000259" key="10">
    <source>
        <dbReference type="Pfam" id="PF02879"/>
    </source>
</evidence>
<evidence type="ECO:0000313" key="13">
    <source>
        <dbReference type="Proteomes" id="UP001596432"/>
    </source>
</evidence>